<protein>
    <recommendedName>
        <fullName evidence="7">NCT transcriptional regulatory complex subunit A</fullName>
    </recommendedName>
    <alternativeName>
        <fullName evidence="8">Negative cofactor 2 AB</fullName>
    </alternativeName>
</protein>
<dbReference type="InterPro" id="IPR009072">
    <property type="entry name" value="Histone-fold"/>
</dbReference>
<keyword evidence="13" id="KW-1185">Reference proteome</keyword>
<dbReference type="Gene3D" id="1.10.20.10">
    <property type="entry name" value="Histone, subunit A"/>
    <property type="match status" value="1"/>
</dbReference>
<dbReference type="GO" id="GO:0005634">
    <property type="term" value="C:nucleus"/>
    <property type="evidence" value="ECO:0007669"/>
    <property type="project" value="UniProtKB-SubCell"/>
</dbReference>
<dbReference type="EMBL" id="JAPVEA010000009">
    <property type="protein sequence ID" value="KAJ5432164.1"/>
    <property type="molecule type" value="Genomic_DNA"/>
</dbReference>
<feature type="region of interest" description="Disordered" evidence="9">
    <location>
        <begin position="946"/>
        <end position="1021"/>
    </location>
</feature>
<evidence type="ECO:0000256" key="4">
    <source>
        <dbReference type="ARBA" id="ARBA00053814"/>
    </source>
</evidence>
<dbReference type="GO" id="GO:0046982">
    <property type="term" value="F:protein heterodimerization activity"/>
    <property type="evidence" value="ECO:0007669"/>
    <property type="project" value="InterPro"/>
</dbReference>
<proteinExistence type="inferred from homology"/>
<feature type="domain" description="FHF complex subunit HOOK-interacting protein C-terminal" evidence="11">
    <location>
        <begin position="831"/>
        <end position="946"/>
    </location>
</feature>
<feature type="region of interest" description="Disordered" evidence="9">
    <location>
        <begin position="1"/>
        <end position="71"/>
    </location>
</feature>
<evidence type="ECO:0000256" key="3">
    <source>
        <dbReference type="ARBA" id="ARBA00024336"/>
    </source>
</evidence>
<keyword evidence="2" id="KW-0539">Nucleus</keyword>
<dbReference type="Pfam" id="PF10257">
    <property type="entry name" value="RAI16-like"/>
    <property type="match status" value="1"/>
</dbReference>
<dbReference type="PANTHER" id="PTHR21705">
    <property type="entry name" value="RAI16 PROTEIN-RELATED"/>
    <property type="match status" value="1"/>
</dbReference>
<comment type="similarity">
    <text evidence="5">Belongs to the NC2 alpha/DRAP1 family.</text>
</comment>
<dbReference type="AlphaFoldDB" id="A0AAD6FWZ2"/>
<dbReference type="InterPro" id="IPR019384">
    <property type="entry name" value="FHIP"/>
</dbReference>
<comment type="function">
    <text evidence="4">Part of the NCT transcriptional regulatory complex that acts as a key regulator of ergosterol biosynthesis and the azole exporter cdr1B. The NCT complex binds the promoters of genes linked to azole susceptibility, and especially represses the expression of cdr1B transporter.</text>
</comment>
<feature type="region of interest" description="Disordered" evidence="9">
    <location>
        <begin position="207"/>
        <end position="240"/>
    </location>
</feature>
<comment type="similarity">
    <text evidence="3">Belongs to the FHIP family.</text>
</comment>
<evidence type="ECO:0000256" key="5">
    <source>
        <dbReference type="ARBA" id="ARBA00061393"/>
    </source>
</evidence>
<sequence length="1108" mass="121864">MTEENYRPRSPDFSSSSPSHPNSHASSNFAFNPTPSAPQSPVNQRASYDTSPFFASSYQRPTSSRVPQQYVPPFHDFDEMARRSSRLQSADAPVPAAPETMPAIAPVPEETLHTRPGAGIEVKTKFPVARIKRIMQADEDVGKVAQVTPIAVSKALELFMISLVTKAAQEAKERNSKRVTATHLKHAVAKDEVLDFLADIIAKVPDAPASRKHEDDGSDQNEGRRKRGGRRPKEETSSVVGTQKLYVVEEVLLRPADAGDRRVNTRSSHWLHSTLDPVNSSFPPHVVRPCCYRMDFWSRLVGGSRAPSKPSRATSPTERLTAFKRSCNALQQIWRSTNTPSAEQSTAHARAYIERLNSILSDESRGPAPHPCVAYAASSQIFVTVTKLALSYYDDNVLRSATVFFNTLIDAEVDGLVDNRLFARALVDLVRRADKASTEIEGRLVELLFGIANNIRLQPAILPAWFVPRATPVGQDSESVAPSSTEFAGATRKDEFPLFYLLVEYVHNEGRAGDFARTGLLYLIETASRSKNLEKWLIESDLATLMATGLGALYSQLGGLTFTPTDENVPRIIALSDHAKEETALHPALSEAMDAFMSYLLFWQDTIDHCKSTEVNDTLLDHFQVLFLEQLLYPSLLESSDVAGGSTAAVLTYLYRILDSIDQGELVHRILHFLLASSPPPEEQMSMSISRRKSLDVLAALVSDAAQPSPSLFNLRDLALLGLHSSNRQTVLATLRLLNVVLQRHHPFARALIHTVPSQPARQRTVGAFNAELEHLLGLGTSLIAEPTLNDSYENYVADATWVLESRLCLPVSMDESEDEIPLPLQLQQDDPIVQALLVCVENFFTNSVIVNLALTGVLMSLASSHLFSLDGWVLVDPVQYNTPSQENSSDETDNIRRAYQTPTWPASAAPTLTSALEQLVTKVREWQQELPDFDVLVAARRELLHQEDRPHTPDRSREPSEPPIPASGDRSHLSYPGSPDPSAPASRGRSPQPISSPPMAPSSMRGESIVRPLESRTSSTSRIAAMDALRQRLATPFPTPTAQPNTTESAGETATTEDVNAEADDTPVATLGHVLTNVVILYEFLLELSAVVQARGSLFEEAGYICN</sequence>
<feature type="compositionally biased region" description="Basic and acidic residues" evidence="9">
    <location>
        <begin position="946"/>
        <end position="961"/>
    </location>
</feature>
<feature type="domain" description="Transcription factor CBF/NF-Y/archaeal histone" evidence="10">
    <location>
        <begin position="125"/>
        <end position="188"/>
    </location>
</feature>
<accession>A0AAD6FWZ2</accession>
<dbReference type="InterPro" id="IPR045669">
    <property type="entry name" value="FHIP_C"/>
</dbReference>
<evidence type="ECO:0000313" key="12">
    <source>
        <dbReference type="EMBL" id="KAJ5432164.1"/>
    </source>
</evidence>
<evidence type="ECO:0000259" key="10">
    <source>
        <dbReference type="Pfam" id="PF00808"/>
    </source>
</evidence>
<dbReference type="FunFam" id="1.10.20.10:FF:000036">
    <property type="entry name" value="CBF/NF-Y family transcription factor"/>
    <property type="match status" value="1"/>
</dbReference>
<evidence type="ECO:0000256" key="7">
    <source>
        <dbReference type="ARBA" id="ARBA00072430"/>
    </source>
</evidence>
<comment type="subunit">
    <text evidence="6">Forms the NCT transcriptional regulatory complex with nctB and mot1.</text>
</comment>
<name>A0AAD6FWZ2_9EURO</name>
<dbReference type="InterPro" id="IPR003958">
    <property type="entry name" value="CBFA_NFYB_domain"/>
</dbReference>
<evidence type="ECO:0000259" key="11">
    <source>
        <dbReference type="Pfam" id="PF19314"/>
    </source>
</evidence>
<evidence type="ECO:0000256" key="1">
    <source>
        <dbReference type="ARBA" id="ARBA00004123"/>
    </source>
</evidence>
<dbReference type="Pfam" id="PF00808">
    <property type="entry name" value="CBFD_NFYB_HMF"/>
    <property type="match status" value="1"/>
</dbReference>
<dbReference type="RefSeq" id="XP_056759456.1">
    <property type="nucleotide sequence ID" value="XM_056914702.1"/>
</dbReference>
<evidence type="ECO:0000256" key="9">
    <source>
        <dbReference type="SAM" id="MobiDB-lite"/>
    </source>
</evidence>
<comment type="subcellular location">
    <subcellularLocation>
        <location evidence="1">Nucleus</location>
    </subcellularLocation>
</comment>
<comment type="caution">
    <text evidence="12">The sequence shown here is derived from an EMBL/GenBank/DDBJ whole genome shotgun (WGS) entry which is preliminary data.</text>
</comment>
<dbReference type="CDD" id="cd22906">
    <property type="entry name" value="HFD_DRAP1"/>
    <property type="match status" value="1"/>
</dbReference>
<evidence type="ECO:0000256" key="6">
    <source>
        <dbReference type="ARBA" id="ARBA00065307"/>
    </source>
</evidence>
<organism evidence="12 13">
    <name type="scientific">Penicillium daleae</name>
    <dbReference type="NCBI Taxonomy" id="63821"/>
    <lineage>
        <taxon>Eukaryota</taxon>
        <taxon>Fungi</taxon>
        <taxon>Dikarya</taxon>
        <taxon>Ascomycota</taxon>
        <taxon>Pezizomycotina</taxon>
        <taxon>Eurotiomycetes</taxon>
        <taxon>Eurotiomycetidae</taxon>
        <taxon>Eurotiales</taxon>
        <taxon>Aspergillaceae</taxon>
        <taxon>Penicillium</taxon>
    </lineage>
</organism>
<evidence type="ECO:0000256" key="8">
    <source>
        <dbReference type="ARBA" id="ARBA00075891"/>
    </source>
</evidence>
<dbReference type="SUPFAM" id="SSF47113">
    <property type="entry name" value="Histone-fold"/>
    <property type="match status" value="1"/>
</dbReference>
<feature type="compositionally biased region" description="Low complexity" evidence="9">
    <location>
        <begin position="13"/>
        <end position="30"/>
    </location>
</feature>
<evidence type="ECO:0000256" key="2">
    <source>
        <dbReference type="ARBA" id="ARBA00023242"/>
    </source>
</evidence>
<dbReference type="Pfam" id="PF19314">
    <property type="entry name" value="DUF5917"/>
    <property type="match status" value="1"/>
</dbReference>
<dbReference type="GeneID" id="81604945"/>
<evidence type="ECO:0000313" key="13">
    <source>
        <dbReference type="Proteomes" id="UP001213681"/>
    </source>
</evidence>
<feature type="compositionally biased region" description="Polar residues" evidence="9">
    <location>
        <begin position="31"/>
        <end position="67"/>
    </location>
</feature>
<dbReference type="Proteomes" id="UP001213681">
    <property type="component" value="Unassembled WGS sequence"/>
</dbReference>
<reference evidence="12" key="1">
    <citation type="submission" date="2022-12" db="EMBL/GenBank/DDBJ databases">
        <authorList>
            <person name="Petersen C."/>
        </authorList>
    </citation>
    <scope>NUCLEOTIDE SEQUENCE</scope>
    <source>
        <strain evidence="12">IBT 16125</strain>
    </source>
</reference>
<feature type="region of interest" description="Disordered" evidence="9">
    <location>
        <begin position="1036"/>
        <end position="1055"/>
    </location>
</feature>
<feature type="compositionally biased region" description="Basic and acidic residues" evidence="9">
    <location>
        <begin position="1"/>
        <end position="10"/>
    </location>
</feature>
<gene>
    <name evidence="12" type="ORF">N7458_011320</name>
</gene>
<reference evidence="12" key="2">
    <citation type="journal article" date="2023" name="IMA Fungus">
        <title>Comparative genomic study of the Penicillium genus elucidates a diverse pangenome and 15 lateral gene transfer events.</title>
        <authorList>
            <person name="Petersen C."/>
            <person name="Sorensen T."/>
            <person name="Nielsen M.R."/>
            <person name="Sondergaard T.E."/>
            <person name="Sorensen J.L."/>
            <person name="Fitzpatrick D.A."/>
            <person name="Frisvad J.C."/>
            <person name="Nielsen K.L."/>
        </authorList>
    </citation>
    <scope>NUCLEOTIDE SEQUENCE</scope>
    <source>
        <strain evidence="12">IBT 16125</strain>
    </source>
</reference>
<dbReference type="PANTHER" id="PTHR21705:SF11">
    <property type="entry name" value="FHIP FAMILY PROTEIN CG3558"/>
    <property type="match status" value="1"/>
</dbReference>